<sequence length="67" mass="7856">MADPTTAAINMARRASPPPASIEHRARLLDILFPVRIAKKPSCGPKLVRFVRAGPWRRRRWRQIRRW</sequence>
<name>A0A0D3GQG2_9ORYZ</name>
<evidence type="ECO:0000313" key="1">
    <source>
        <dbReference type="EnsemblPlants" id="OBART07G12780.1"/>
    </source>
</evidence>
<dbReference type="EnsemblPlants" id="OBART07G12780.1">
    <property type="protein sequence ID" value="OBART07G12780.1"/>
    <property type="gene ID" value="OBART07G12780"/>
</dbReference>
<keyword evidence="2" id="KW-1185">Reference proteome</keyword>
<dbReference type="PaxDb" id="65489-OBART07G12780.1"/>
<dbReference type="AlphaFoldDB" id="A0A0D3GQG2"/>
<accession>A0A0D3GQG2</accession>
<protein>
    <submittedName>
        <fullName evidence="1">Uncharacterized protein</fullName>
    </submittedName>
</protein>
<proteinExistence type="predicted"/>
<dbReference type="Proteomes" id="UP000026960">
    <property type="component" value="Chromosome 7"/>
</dbReference>
<dbReference type="Gramene" id="OBART07G12780.1">
    <property type="protein sequence ID" value="OBART07G12780.1"/>
    <property type="gene ID" value="OBART07G12780"/>
</dbReference>
<dbReference type="HOGENOM" id="CLU_2816471_0_0_1"/>
<reference evidence="1" key="2">
    <citation type="submission" date="2015-03" db="UniProtKB">
        <authorList>
            <consortium name="EnsemblPlants"/>
        </authorList>
    </citation>
    <scope>IDENTIFICATION</scope>
</reference>
<reference evidence="1" key="1">
    <citation type="journal article" date="2009" name="Rice">
        <title>De Novo Next Generation Sequencing of Plant Genomes.</title>
        <authorList>
            <person name="Rounsley S."/>
            <person name="Marri P.R."/>
            <person name="Yu Y."/>
            <person name="He R."/>
            <person name="Sisneros N."/>
            <person name="Goicoechea J.L."/>
            <person name="Lee S.J."/>
            <person name="Angelova A."/>
            <person name="Kudrna D."/>
            <person name="Luo M."/>
            <person name="Affourtit J."/>
            <person name="Desany B."/>
            <person name="Knight J."/>
            <person name="Niazi F."/>
            <person name="Egholm M."/>
            <person name="Wing R.A."/>
        </authorList>
    </citation>
    <scope>NUCLEOTIDE SEQUENCE [LARGE SCALE GENOMIC DNA]</scope>
    <source>
        <strain evidence="1">cv. IRGC 105608</strain>
    </source>
</reference>
<evidence type="ECO:0000313" key="2">
    <source>
        <dbReference type="Proteomes" id="UP000026960"/>
    </source>
</evidence>
<organism evidence="1">
    <name type="scientific">Oryza barthii</name>
    <dbReference type="NCBI Taxonomy" id="65489"/>
    <lineage>
        <taxon>Eukaryota</taxon>
        <taxon>Viridiplantae</taxon>
        <taxon>Streptophyta</taxon>
        <taxon>Embryophyta</taxon>
        <taxon>Tracheophyta</taxon>
        <taxon>Spermatophyta</taxon>
        <taxon>Magnoliopsida</taxon>
        <taxon>Liliopsida</taxon>
        <taxon>Poales</taxon>
        <taxon>Poaceae</taxon>
        <taxon>BOP clade</taxon>
        <taxon>Oryzoideae</taxon>
        <taxon>Oryzeae</taxon>
        <taxon>Oryzinae</taxon>
        <taxon>Oryza</taxon>
    </lineage>
</organism>